<gene>
    <name evidence="1" type="ORF">LCGC14_2177200</name>
</gene>
<proteinExistence type="predicted"/>
<reference evidence="1" key="1">
    <citation type="journal article" date="2015" name="Nature">
        <title>Complex archaea that bridge the gap between prokaryotes and eukaryotes.</title>
        <authorList>
            <person name="Spang A."/>
            <person name="Saw J.H."/>
            <person name="Jorgensen S.L."/>
            <person name="Zaremba-Niedzwiedzka K."/>
            <person name="Martijn J."/>
            <person name="Lind A.E."/>
            <person name="van Eijk R."/>
            <person name="Schleper C."/>
            <person name="Guy L."/>
            <person name="Ettema T.J."/>
        </authorList>
    </citation>
    <scope>NUCLEOTIDE SEQUENCE</scope>
</reference>
<accession>A0A0F9DNB8</accession>
<evidence type="ECO:0000313" key="1">
    <source>
        <dbReference type="EMBL" id="KKL63224.1"/>
    </source>
</evidence>
<protein>
    <submittedName>
        <fullName evidence="1">Uncharacterized protein</fullName>
    </submittedName>
</protein>
<comment type="caution">
    <text evidence="1">The sequence shown here is derived from an EMBL/GenBank/DDBJ whole genome shotgun (WGS) entry which is preliminary data.</text>
</comment>
<dbReference type="AlphaFoldDB" id="A0A0F9DNB8"/>
<feature type="non-terminal residue" evidence="1">
    <location>
        <position position="32"/>
    </location>
</feature>
<dbReference type="EMBL" id="LAZR01028242">
    <property type="protein sequence ID" value="KKL63224.1"/>
    <property type="molecule type" value="Genomic_DNA"/>
</dbReference>
<name>A0A0F9DNB8_9ZZZZ</name>
<sequence length="32" mass="3716">MTTVYEATAKWIYGNDDKETFPNQKISYRSTG</sequence>
<organism evidence="1">
    <name type="scientific">marine sediment metagenome</name>
    <dbReference type="NCBI Taxonomy" id="412755"/>
    <lineage>
        <taxon>unclassified sequences</taxon>
        <taxon>metagenomes</taxon>
        <taxon>ecological metagenomes</taxon>
    </lineage>
</organism>